<dbReference type="PROSITE" id="PS01039">
    <property type="entry name" value="SBP_BACTERIAL_3"/>
    <property type="match status" value="1"/>
</dbReference>
<dbReference type="Proteomes" id="UP000281547">
    <property type="component" value="Unassembled WGS sequence"/>
</dbReference>
<dbReference type="CDD" id="cd01004">
    <property type="entry name" value="PBP2_MidA_like"/>
    <property type="match status" value="1"/>
</dbReference>
<name>A0A433X7K1_9HYPH</name>
<dbReference type="EMBL" id="RZNJ01000004">
    <property type="protein sequence ID" value="RUT30067.1"/>
    <property type="molecule type" value="Genomic_DNA"/>
</dbReference>
<comment type="similarity">
    <text evidence="2 4">Belongs to the bacterial solute-binding protein 3 family.</text>
</comment>
<evidence type="ECO:0000256" key="1">
    <source>
        <dbReference type="ARBA" id="ARBA00004196"/>
    </source>
</evidence>
<evidence type="ECO:0000256" key="4">
    <source>
        <dbReference type="RuleBase" id="RU003744"/>
    </source>
</evidence>
<feature type="chain" id="PRO_5019152320" evidence="5">
    <location>
        <begin position="23"/>
        <end position="277"/>
    </location>
</feature>
<comment type="subcellular location">
    <subcellularLocation>
        <location evidence="1">Cell envelope</location>
    </subcellularLocation>
</comment>
<proteinExistence type="inferred from homology"/>
<keyword evidence="3 5" id="KW-0732">Signal</keyword>
<dbReference type="RefSeq" id="WP_127188847.1">
    <property type="nucleotide sequence ID" value="NZ_RZNJ01000004.1"/>
</dbReference>
<evidence type="ECO:0000313" key="8">
    <source>
        <dbReference type="Proteomes" id="UP000281547"/>
    </source>
</evidence>
<evidence type="ECO:0000313" key="7">
    <source>
        <dbReference type="EMBL" id="RUT30067.1"/>
    </source>
</evidence>
<dbReference type="Gene3D" id="3.40.190.10">
    <property type="entry name" value="Periplasmic binding protein-like II"/>
    <property type="match status" value="2"/>
</dbReference>
<dbReference type="Pfam" id="PF00497">
    <property type="entry name" value="SBP_bac_3"/>
    <property type="match status" value="1"/>
</dbReference>
<dbReference type="SUPFAM" id="SSF53850">
    <property type="entry name" value="Periplasmic binding protein-like II"/>
    <property type="match status" value="1"/>
</dbReference>
<dbReference type="PANTHER" id="PTHR35936:SF17">
    <property type="entry name" value="ARGININE-BINDING EXTRACELLULAR PROTEIN ARTP"/>
    <property type="match status" value="1"/>
</dbReference>
<dbReference type="OrthoDB" id="9768183at2"/>
<dbReference type="InterPro" id="IPR018313">
    <property type="entry name" value="SBP_3_CS"/>
</dbReference>
<sequence length="277" mass="30150">MKHHLIGAFAVVALMSAPTAWAQELPEDIAASGVVRIALEPAYVPMEYFDPETGELTGFDVELARAMAEILGVEIEYQEGTFESLTPALQSGRADMIMSGFYDRPARREYFDFINYLVAGAQFFGLESNTELTEPTDLCGESVSTIRATSYPETIETFSNEFCVAAGLEPITVSPDSDVPQMLINLRTGRVAGAVQGLESVPALMANEPGTYKPVGEPIGSALMGMAFNKDDTVLRDAFVYALRETISNGTYDELIAKYQLELSAYPEPTINGEPIE</sequence>
<dbReference type="AlphaFoldDB" id="A0A433X7K1"/>
<accession>A0A433X7K1</accession>
<keyword evidence="8" id="KW-1185">Reference proteome</keyword>
<dbReference type="GO" id="GO:0030313">
    <property type="term" value="C:cell envelope"/>
    <property type="evidence" value="ECO:0007669"/>
    <property type="project" value="UniProtKB-SubCell"/>
</dbReference>
<reference evidence="7 8" key="1">
    <citation type="journal article" date="2016" name="Int. J. Syst. Evol. Microbiol.">
        <title>Arsenicitalea aurantiaca gen. nov., sp. nov., a new member of the family Hyphomicrobiaceae, isolated from high-arsenic sediment.</title>
        <authorList>
            <person name="Mu Y."/>
            <person name="Zhou L."/>
            <person name="Zeng X.C."/>
            <person name="Liu L."/>
            <person name="Pan Y."/>
            <person name="Chen X."/>
            <person name="Wang J."/>
            <person name="Li S."/>
            <person name="Li W.J."/>
            <person name="Wang Y."/>
        </authorList>
    </citation>
    <scope>NUCLEOTIDE SEQUENCE [LARGE SCALE GENOMIC DNA]</scope>
    <source>
        <strain evidence="7 8">42-50</strain>
    </source>
</reference>
<evidence type="ECO:0000256" key="3">
    <source>
        <dbReference type="ARBA" id="ARBA00022729"/>
    </source>
</evidence>
<evidence type="ECO:0000259" key="6">
    <source>
        <dbReference type="SMART" id="SM00062"/>
    </source>
</evidence>
<gene>
    <name evidence="7" type="ORF">EMQ25_12100</name>
</gene>
<evidence type="ECO:0000256" key="2">
    <source>
        <dbReference type="ARBA" id="ARBA00010333"/>
    </source>
</evidence>
<protein>
    <submittedName>
        <fullName evidence="7">ABC transporter substrate-binding protein</fullName>
    </submittedName>
</protein>
<dbReference type="PANTHER" id="PTHR35936">
    <property type="entry name" value="MEMBRANE-BOUND LYTIC MUREIN TRANSGLYCOSYLASE F"/>
    <property type="match status" value="1"/>
</dbReference>
<feature type="domain" description="Solute-binding protein family 3/N-terminal" evidence="6">
    <location>
        <begin position="34"/>
        <end position="263"/>
    </location>
</feature>
<dbReference type="SMART" id="SM00062">
    <property type="entry name" value="PBPb"/>
    <property type="match status" value="1"/>
</dbReference>
<comment type="caution">
    <text evidence="7">The sequence shown here is derived from an EMBL/GenBank/DDBJ whole genome shotgun (WGS) entry which is preliminary data.</text>
</comment>
<evidence type="ECO:0000256" key="5">
    <source>
        <dbReference type="SAM" id="SignalP"/>
    </source>
</evidence>
<dbReference type="InterPro" id="IPR001638">
    <property type="entry name" value="Solute-binding_3/MltF_N"/>
</dbReference>
<organism evidence="7 8">
    <name type="scientific">Arsenicitalea aurantiaca</name>
    <dbReference type="NCBI Taxonomy" id="1783274"/>
    <lineage>
        <taxon>Bacteria</taxon>
        <taxon>Pseudomonadati</taxon>
        <taxon>Pseudomonadota</taxon>
        <taxon>Alphaproteobacteria</taxon>
        <taxon>Hyphomicrobiales</taxon>
        <taxon>Devosiaceae</taxon>
        <taxon>Arsenicitalea</taxon>
    </lineage>
</organism>
<feature type="signal peptide" evidence="5">
    <location>
        <begin position="1"/>
        <end position="22"/>
    </location>
</feature>